<evidence type="ECO:0000313" key="4">
    <source>
        <dbReference type="Proteomes" id="UP000001996"/>
    </source>
</evidence>
<evidence type="ECO:0000313" key="3">
    <source>
        <dbReference type="EMBL" id="EDK44754.1"/>
    </source>
</evidence>
<reference evidence="3 4" key="1">
    <citation type="journal article" date="2009" name="Nature">
        <title>Evolution of pathogenicity and sexual reproduction in eight Candida genomes.</title>
        <authorList>
            <person name="Butler G."/>
            <person name="Rasmussen M.D."/>
            <person name="Lin M.F."/>
            <person name="Santos M.A."/>
            <person name="Sakthikumar S."/>
            <person name="Munro C.A."/>
            <person name="Rheinbay E."/>
            <person name="Grabherr M."/>
            <person name="Forche A."/>
            <person name="Reedy J.L."/>
            <person name="Agrafioti I."/>
            <person name="Arnaud M.B."/>
            <person name="Bates S."/>
            <person name="Brown A.J."/>
            <person name="Brunke S."/>
            <person name="Costanzo M.C."/>
            <person name="Fitzpatrick D.A."/>
            <person name="de Groot P.W."/>
            <person name="Harris D."/>
            <person name="Hoyer L.L."/>
            <person name="Hube B."/>
            <person name="Klis F.M."/>
            <person name="Kodira C."/>
            <person name="Lennard N."/>
            <person name="Logue M.E."/>
            <person name="Martin R."/>
            <person name="Neiman A.M."/>
            <person name="Nikolaou E."/>
            <person name="Quail M.A."/>
            <person name="Quinn J."/>
            <person name="Santos M.C."/>
            <person name="Schmitzberger F.F."/>
            <person name="Sherlock G."/>
            <person name="Shah P."/>
            <person name="Silverstein K.A."/>
            <person name="Skrzypek M.S."/>
            <person name="Soll D."/>
            <person name="Staggs R."/>
            <person name="Stansfield I."/>
            <person name="Stumpf M.P."/>
            <person name="Sudbery P.E."/>
            <person name="Srikantha T."/>
            <person name="Zeng Q."/>
            <person name="Berman J."/>
            <person name="Berriman M."/>
            <person name="Heitman J."/>
            <person name="Gow N.A."/>
            <person name="Lorenz M.C."/>
            <person name="Birren B.W."/>
            <person name="Kellis M."/>
            <person name="Cuomo C.A."/>
        </authorList>
    </citation>
    <scope>NUCLEOTIDE SEQUENCE [LARGE SCALE GENOMIC DNA]</scope>
    <source>
        <strain evidence="4">ATCC 11503 / BCRC 21390 / CBS 2605 / JCM 1781 / NBRC 1676 / NRRL YB-4239</strain>
    </source>
</reference>
<protein>
    <submittedName>
        <fullName evidence="3">Uncharacterized protein</fullName>
    </submittedName>
</protein>
<keyword evidence="2" id="KW-1133">Transmembrane helix</keyword>
<keyword evidence="2" id="KW-0472">Membrane</keyword>
<dbReference type="EMBL" id="CH981526">
    <property type="protein sequence ID" value="EDK44754.1"/>
    <property type="molecule type" value="Genomic_DNA"/>
</dbReference>
<feature type="compositionally biased region" description="Gly residues" evidence="1">
    <location>
        <begin position="135"/>
        <end position="157"/>
    </location>
</feature>
<evidence type="ECO:0000256" key="2">
    <source>
        <dbReference type="SAM" id="Phobius"/>
    </source>
</evidence>
<feature type="compositionally biased region" description="Polar residues" evidence="1">
    <location>
        <begin position="346"/>
        <end position="380"/>
    </location>
</feature>
<feature type="compositionally biased region" description="Polar residues" evidence="1">
    <location>
        <begin position="455"/>
        <end position="466"/>
    </location>
</feature>
<dbReference type="OrthoDB" id="4013061at2759"/>
<feature type="compositionally biased region" description="Polar residues" evidence="1">
    <location>
        <begin position="116"/>
        <end position="127"/>
    </location>
</feature>
<dbReference type="Proteomes" id="UP000001996">
    <property type="component" value="Unassembled WGS sequence"/>
</dbReference>
<sequence length="542" mass="60855">MCESTEKKKKKKVLFIILFIVNIIIQDKCETVSPSLSFLILALLILFSYQQYTIALHHHHYHYSDKKNDYRSNMSIRSRSSAERLEQYINNLSIKENFLHERKGSSSSSHDPRIYNTDSRPNANPNNSTSTCTGTGSGTGTGTGSGTGTGTGSGTGTGITIPISSLNIRDRERTRSRSKSRSYSQSQSQPQKLLFLRPIFNINESVNDEDVLELEDGFSAEHFRDHPEPQLLASSIGKDHNGKLIPSSSTISLLSLDLSISPKYWIHQQQQQLLLLQQPQQLQLQHQSGDGRIGLVRNNSDNKSYSNIQRLQTYAKLTSPSSSTSANGAEYISIQPSQGFGHLSGTPYSVPNTIPNSPNLDPTSLGGSPSRFWLNSQTPPSMDGQAKRHIFLMQMVNRRESIEQRLNQEARDQDEREDGEDINGNRGNSGNGGSDSPILNPVQTPLEDPPMTPLLLSNQRNDYFGNSCSKGSGKSKECEIEEIKEVKESENDEENEKDDQNRENRMRVESENENENENKVTVHGTSRSYTYRDDDYLRMDWQ</sequence>
<feature type="region of interest" description="Disordered" evidence="1">
    <location>
        <begin position="100"/>
        <end position="189"/>
    </location>
</feature>
<dbReference type="InParanoid" id="A5DZZ6"/>
<proteinExistence type="predicted"/>
<gene>
    <name evidence="3" type="ORF">LELG_02933</name>
</gene>
<dbReference type="HOGENOM" id="CLU_502543_0_0_1"/>
<keyword evidence="2" id="KW-0812">Transmembrane</keyword>
<feature type="region of interest" description="Disordered" evidence="1">
    <location>
        <begin position="406"/>
        <end position="527"/>
    </location>
</feature>
<dbReference type="GeneID" id="5233594"/>
<feature type="region of interest" description="Disordered" evidence="1">
    <location>
        <begin position="343"/>
        <end position="384"/>
    </location>
</feature>
<keyword evidence="4" id="KW-1185">Reference proteome</keyword>
<feature type="compositionally biased region" description="Basic and acidic residues" evidence="1">
    <location>
        <begin position="498"/>
        <end position="520"/>
    </location>
</feature>
<dbReference type="KEGG" id="lel:PVL30_003760"/>
<organism evidence="3 4">
    <name type="scientific">Lodderomyces elongisporus (strain ATCC 11503 / CBS 2605 / JCM 1781 / NBRC 1676 / NRRL YB-4239)</name>
    <name type="common">Yeast</name>
    <name type="synonym">Saccharomyces elongisporus</name>
    <dbReference type="NCBI Taxonomy" id="379508"/>
    <lineage>
        <taxon>Eukaryota</taxon>
        <taxon>Fungi</taxon>
        <taxon>Dikarya</taxon>
        <taxon>Ascomycota</taxon>
        <taxon>Saccharomycotina</taxon>
        <taxon>Pichiomycetes</taxon>
        <taxon>Debaryomycetaceae</taxon>
        <taxon>Candida/Lodderomyces clade</taxon>
        <taxon>Lodderomyces</taxon>
    </lineage>
</organism>
<dbReference type="VEuPathDB" id="FungiDB:LELG_02933"/>
<feature type="transmembrane region" description="Helical" evidence="2">
    <location>
        <begin position="36"/>
        <end position="57"/>
    </location>
</feature>
<accession>A5DZZ6</accession>
<dbReference type="eggNOG" id="ENOG502T156">
    <property type="taxonomic scope" value="Eukaryota"/>
</dbReference>
<evidence type="ECO:0000256" key="1">
    <source>
        <dbReference type="SAM" id="MobiDB-lite"/>
    </source>
</evidence>
<dbReference type="AlphaFoldDB" id="A5DZZ6"/>
<name>A5DZZ6_LODEL</name>
<feature type="compositionally biased region" description="Basic and acidic residues" evidence="1">
    <location>
        <begin position="474"/>
        <end position="489"/>
    </location>
</feature>